<feature type="active site" description="Nucleophile" evidence="6">
    <location>
        <position position="8"/>
    </location>
</feature>
<keyword evidence="3 8" id="KW-0378">Hydrolase</keyword>
<accession>F5RQ85</accession>
<evidence type="ECO:0000259" key="7">
    <source>
        <dbReference type="SMART" id="SM00226"/>
    </source>
</evidence>
<evidence type="ECO:0000256" key="6">
    <source>
        <dbReference type="PIRSR" id="PIRSR617867-1"/>
    </source>
</evidence>
<comment type="catalytic activity">
    <reaction evidence="5">
        <text>O-phospho-L-tyrosyl-[protein] + H2O = L-tyrosyl-[protein] + phosphate</text>
        <dbReference type="Rhea" id="RHEA:10684"/>
        <dbReference type="Rhea" id="RHEA-COMP:10136"/>
        <dbReference type="Rhea" id="RHEA-COMP:20101"/>
        <dbReference type="ChEBI" id="CHEBI:15377"/>
        <dbReference type="ChEBI" id="CHEBI:43474"/>
        <dbReference type="ChEBI" id="CHEBI:46858"/>
        <dbReference type="ChEBI" id="CHEBI:61978"/>
        <dbReference type="EC" id="3.1.3.48"/>
    </reaction>
</comment>
<organism evidence="8 9">
    <name type="scientific">Centipeda periodontii DSM 2778</name>
    <dbReference type="NCBI Taxonomy" id="888060"/>
    <lineage>
        <taxon>Bacteria</taxon>
        <taxon>Bacillati</taxon>
        <taxon>Bacillota</taxon>
        <taxon>Negativicutes</taxon>
        <taxon>Selenomonadales</taxon>
        <taxon>Selenomonadaceae</taxon>
        <taxon>Centipeda</taxon>
    </lineage>
</organism>
<dbReference type="SMART" id="SM00226">
    <property type="entry name" value="LMWPc"/>
    <property type="match status" value="1"/>
</dbReference>
<evidence type="ECO:0000256" key="2">
    <source>
        <dbReference type="ARBA" id="ARBA00013064"/>
    </source>
</evidence>
<keyword evidence="9" id="KW-1185">Reference proteome</keyword>
<evidence type="ECO:0000256" key="4">
    <source>
        <dbReference type="ARBA" id="ARBA00022912"/>
    </source>
</evidence>
<dbReference type="OrthoDB" id="9784339at2"/>
<proteinExistence type="inferred from homology"/>
<reference evidence="8 9" key="1">
    <citation type="submission" date="2011-04" db="EMBL/GenBank/DDBJ databases">
        <authorList>
            <person name="Muzny D."/>
            <person name="Qin X."/>
            <person name="Deng J."/>
            <person name="Jiang H."/>
            <person name="Liu Y."/>
            <person name="Qu J."/>
            <person name="Song X.-Z."/>
            <person name="Zhang L."/>
            <person name="Thornton R."/>
            <person name="Coyle M."/>
            <person name="Francisco L."/>
            <person name="Jackson L."/>
            <person name="Javaid M."/>
            <person name="Korchina V."/>
            <person name="Kovar C."/>
            <person name="Mata R."/>
            <person name="Mathew T."/>
            <person name="Ngo R."/>
            <person name="Nguyen L."/>
            <person name="Nguyen N."/>
            <person name="Okwuonu G."/>
            <person name="Ongeri F."/>
            <person name="Pham C."/>
            <person name="Simmons D."/>
            <person name="Wilczek-Boney K."/>
            <person name="Hale W."/>
            <person name="Jakkamsetti A."/>
            <person name="Pham P."/>
            <person name="Ruth R."/>
            <person name="San Lucas F."/>
            <person name="Warren J."/>
            <person name="Zhang J."/>
            <person name="Zhao Z."/>
            <person name="Zhou C."/>
            <person name="Zhu D."/>
            <person name="Lee S."/>
            <person name="Bess C."/>
            <person name="Blankenburg K."/>
            <person name="Forbes L."/>
            <person name="Fu Q."/>
            <person name="Gubbala S."/>
            <person name="Hirani K."/>
            <person name="Jayaseelan J.C."/>
            <person name="Lara F."/>
            <person name="Munidasa M."/>
            <person name="Palculict T."/>
            <person name="Patil S."/>
            <person name="Pu L.-L."/>
            <person name="Saada N."/>
            <person name="Tang L."/>
            <person name="Weissenberger G."/>
            <person name="Zhu Y."/>
            <person name="Hemphill L."/>
            <person name="Shang Y."/>
            <person name="Youmans B."/>
            <person name="Ayvaz T."/>
            <person name="Ross M."/>
            <person name="Santibanez J."/>
            <person name="Aqrawi P."/>
            <person name="Gross S."/>
            <person name="Joshi V."/>
            <person name="Fowler G."/>
            <person name="Nazareth L."/>
            <person name="Reid J."/>
            <person name="Worley K."/>
            <person name="Petrosino J."/>
            <person name="Highlander S."/>
            <person name="Gibbs R."/>
        </authorList>
    </citation>
    <scope>NUCLEOTIDE SEQUENCE [LARGE SCALE GENOMIC DNA]</scope>
    <source>
        <strain evidence="8 9">DSM 2778</strain>
    </source>
</reference>
<dbReference type="InterPro" id="IPR017867">
    <property type="entry name" value="Tyr_phospatase_low_mol_wt"/>
</dbReference>
<protein>
    <recommendedName>
        <fullName evidence="2">protein-tyrosine-phosphatase</fullName>
        <ecNumber evidence="2">3.1.3.48</ecNumber>
    </recommendedName>
</protein>
<dbReference type="Proteomes" id="UP000004067">
    <property type="component" value="Unassembled WGS sequence"/>
</dbReference>
<dbReference type="HOGENOM" id="CLU_071415_2_3_9"/>
<dbReference type="GO" id="GO:0004725">
    <property type="term" value="F:protein tyrosine phosphatase activity"/>
    <property type="evidence" value="ECO:0007669"/>
    <property type="project" value="UniProtKB-EC"/>
</dbReference>
<dbReference type="PANTHER" id="PTHR11717:SF7">
    <property type="entry name" value="LOW MOLECULAR WEIGHT PHOSPHOTYROSINE PROTEIN PHOSPHATASE"/>
    <property type="match status" value="1"/>
</dbReference>
<dbReference type="EC" id="3.1.3.48" evidence="2"/>
<dbReference type="EMBL" id="AFHQ01000059">
    <property type="protein sequence ID" value="EGK57209.1"/>
    <property type="molecule type" value="Genomic_DNA"/>
</dbReference>
<dbReference type="Pfam" id="PF01451">
    <property type="entry name" value="LMWPc"/>
    <property type="match status" value="1"/>
</dbReference>
<feature type="active site" evidence="6">
    <location>
        <position position="14"/>
    </location>
</feature>
<dbReference type="PANTHER" id="PTHR11717">
    <property type="entry name" value="LOW MOLECULAR WEIGHT PROTEIN TYROSINE PHOSPHATASE"/>
    <property type="match status" value="1"/>
</dbReference>
<dbReference type="SUPFAM" id="SSF52788">
    <property type="entry name" value="Phosphotyrosine protein phosphatases I"/>
    <property type="match status" value="1"/>
</dbReference>
<dbReference type="STRING" id="888060.HMPREF9081_2421"/>
<dbReference type="Gene3D" id="3.40.50.2300">
    <property type="match status" value="1"/>
</dbReference>
<evidence type="ECO:0000313" key="9">
    <source>
        <dbReference type="Proteomes" id="UP000004067"/>
    </source>
</evidence>
<name>F5RQ85_9FIRM</name>
<dbReference type="PRINTS" id="PR00719">
    <property type="entry name" value="LMWPTPASE"/>
</dbReference>
<keyword evidence="4" id="KW-0904">Protein phosphatase</keyword>
<dbReference type="CDD" id="cd16343">
    <property type="entry name" value="LMWPTP"/>
    <property type="match status" value="1"/>
</dbReference>
<feature type="domain" description="Phosphotyrosine protein phosphatase I" evidence="7">
    <location>
        <begin position="2"/>
        <end position="147"/>
    </location>
</feature>
<comment type="caution">
    <text evidence="8">The sequence shown here is derived from an EMBL/GenBank/DDBJ whole genome shotgun (WGS) entry which is preliminary data.</text>
</comment>
<evidence type="ECO:0000256" key="5">
    <source>
        <dbReference type="ARBA" id="ARBA00051722"/>
    </source>
</evidence>
<gene>
    <name evidence="8" type="primary">ptpA</name>
    <name evidence="8" type="ORF">HMPREF9081_2421</name>
</gene>
<dbReference type="InterPro" id="IPR036196">
    <property type="entry name" value="Ptyr_pPase_sf"/>
</dbReference>
<dbReference type="InterPro" id="IPR050438">
    <property type="entry name" value="LMW_PTPase"/>
</dbReference>
<dbReference type="AlphaFoldDB" id="F5RQ85"/>
<evidence type="ECO:0000256" key="1">
    <source>
        <dbReference type="ARBA" id="ARBA00011063"/>
    </source>
</evidence>
<evidence type="ECO:0000256" key="3">
    <source>
        <dbReference type="ARBA" id="ARBA00022801"/>
    </source>
</evidence>
<dbReference type="eggNOG" id="COG0394">
    <property type="taxonomic scope" value="Bacteria"/>
</dbReference>
<comment type="similarity">
    <text evidence="1">Belongs to the low molecular weight phosphotyrosine protein phosphatase family.</text>
</comment>
<dbReference type="InterPro" id="IPR023485">
    <property type="entry name" value="Ptyr_pPase"/>
</dbReference>
<sequence>MKKILFVCHGNICRSPMAEFIMKHLVREANLSDEITVTSKALHRDELGSDTHRGTREVLRAHGIPFSKRSAALMTAADYAAYDCIIGMDTENMRDLDRLTGGDPDGKVHRLLSYTGEERDVADPWYTGNFDVTYRDVDAGCRALLRTLMQDKQH</sequence>
<dbReference type="RefSeq" id="WP_006307587.1">
    <property type="nucleotide sequence ID" value="NZ_GL892076.1"/>
</dbReference>
<feature type="active site" description="Proton donor" evidence="6">
    <location>
        <position position="123"/>
    </location>
</feature>
<evidence type="ECO:0000313" key="8">
    <source>
        <dbReference type="EMBL" id="EGK57209.1"/>
    </source>
</evidence>